<feature type="transmembrane region" description="Helical" evidence="1">
    <location>
        <begin position="137"/>
        <end position="162"/>
    </location>
</feature>
<keyword evidence="1" id="KW-0812">Transmembrane</keyword>
<keyword evidence="1" id="KW-1133">Transmembrane helix</keyword>
<organism evidence="3 4">
    <name type="scientific">Rhizobium herbae</name>
    <dbReference type="NCBI Taxonomy" id="508661"/>
    <lineage>
        <taxon>Bacteria</taxon>
        <taxon>Pseudomonadati</taxon>
        <taxon>Pseudomonadota</taxon>
        <taxon>Alphaproteobacteria</taxon>
        <taxon>Hyphomicrobiales</taxon>
        <taxon>Rhizobiaceae</taxon>
        <taxon>Rhizobium/Agrobacterium group</taxon>
        <taxon>Rhizobium</taxon>
    </lineage>
</organism>
<evidence type="ECO:0000313" key="4">
    <source>
        <dbReference type="Proteomes" id="UP000823786"/>
    </source>
</evidence>
<dbReference type="RefSeq" id="WP_209853478.1">
    <property type="nucleotide sequence ID" value="NZ_JAGGJV010000005.1"/>
</dbReference>
<sequence>MRPIARFIALGAALFGGIVASQAPELTQQYRQRIGGALDELRVLVEAFDQQAGSNALDREKALGIYAASAEPFLKEQGETMRDTIIRYETLKAQEENLASAAPILQPFVLVRDADGAVLGNAWRDFIPAVPISLPGLTWAGIGFAAGWVLTGLAAFLSRGAYRLGAGRRYRLLH</sequence>
<dbReference type="InterPro" id="IPR022584">
    <property type="entry name" value="DUF2937"/>
</dbReference>
<dbReference type="EMBL" id="JAGGJV010000005">
    <property type="protein sequence ID" value="MBP1859419.1"/>
    <property type="molecule type" value="Genomic_DNA"/>
</dbReference>
<evidence type="ECO:0000256" key="2">
    <source>
        <dbReference type="SAM" id="SignalP"/>
    </source>
</evidence>
<evidence type="ECO:0000256" key="1">
    <source>
        <dbReference type="SAM" id="Phobius"/>
    </source>
</evidence>
<dbReference type="Pfam" id="PF11157">
    <property type="entry name" value="DUF2937"/>
    <property type="match status" value="1"/>
</dbReference>
<keyword evidence="1" id="KW-0472">Membrane</keyword>
<comment type="caution">
    <text evidence="3">The sequence shown here is derived from an EMBL/GenBank/DDBJ whole genome shotgun (WGS) entry which is preliminary data.</text>
</comment>
<feature type="signal peptide" evidence="2">
    <location>
        <begin position="1"/>
        <end position="23"/>
    </location>
</feature>
<protein>
    <recommendedName>
        <fullName evidence="5">DUF2937 family protein</fullName>
    </recommendedName>
</protein>
<keyword evidence="4" id="KW-1185">Reference proteome</keyword>
<keyword evidence="2" id="KW-0732">Signal</keyword>
<gene>
    <name evidence="3" type="ORF">J2Z75_002936</name>
</gene>
<evidence type="ECO:0008006" key="5">
    <source>
        <dbReference type="Google" id="ProtNLM"/>
    </source>
</evidence>
<feature type="chain" id="PRO_5047487257" description="DUF2937 family protein" evidence="2">
    <location>
        <begin position="24"/>
        <end position="174"/>
    </location>
</feature>
<name>A0ABS4EN86_9HYPH</name>
<evidence type="ECO:0000313" key="3">
    <source>
        <dbReference type="EMBL" id="MBP1859419.1"/>
    </source>
</evidence>
<dbReference type="Proteomes" id="UP000823786">
    <property type="component" value="Unassembled WGS sequence"/>
</dbReference>
<proteinExistence type="predicted"/>
<reference evidence="3 4" key="1">
    <citation type="submission" date="2021-03" db="EMBL/GenBank/DDBJ databases">
        <title>Genomic Encyclopedia of Type Strains, Phase IV (KMG-IV): sequencing the most valuable type-strain genomes for metagenomic binning, comparative biology and taxonomic classification.</title>
        <authorList>
            <person name="Goeker M."/>
        </authorList>
    </citation>
    <scope>NUCLEOTIDE SEQUENCE [LARGE SCALE GENOMIC DNA]</scope>
    <source>
        <strain evidence="3 4">DSM 26427</strain>
    </source>
</reference>
<accession>A0ABS4EN86</accession>